<dbReference type="PROSITE" id="PS00301">
    <property type="entry name" value="G_TR_1"/>
    <property type="match status" value="1"/>
</dbReference>
<evidence type="ECO:0000313" key="9">
    <source>
        <dbReference type="Proteomes" id="UP001381693"/>
    </source>
</evidence>
<dbReference type="InterPro" id="IPR004161">
    <property type="entry name" value="EFTu-like_2"/>
</dbReference>
<dbReference type="GO" id="GO:0005525">
    <property type="term" value="F:GTP binding"/>
    <property type="evidence" value="ECO:0007669"/>
    <property type="project" value="UniProtKB-KW"/>
</dbReference>
<dbReference type="SUPFAM" id="SSF50465">
    <property type="entry name" value="EF-Tu/eEF-1alpha/eIF2-gamma C-terminal domain"/>
    <property type="match status" value="1"/>
</dbReference>
<organism evidence="8 9">
    <name type="scientific">Halocaridina rubra</name>
    <name type="common">Hawaiian red shrimp</name>
    <dbReference type="NCBI Taxonomy" id="373956"/>
    <lineage>
        <taxon>Eukaryota</taxon>
        <taxon>Metazoa</taxon>
        <taxon>Ecdysozoa</taxon>
        <taxon>Arthropoda</taxon>
        <taxon>Crustacea</taxon>
        <taxon>Multicrustacea</taxon>
        <taxon>Malacostraca</taxon>
        <taxon>Eumalacostraca</taxon>
        <taxon>Eucarida</taxon>
        <taxon>Decapoda</taxon>
        <taxon>Pleocyemata</taxon>
        <taxon>Caridea</taxon>
        <taxon>Atyoidea</taxon>
        <taxon>Atyidae</taxon>
        <taxon>Halocaridina</taxon>
    </lineage>
</organism>
<evidence type="ECO:0000256" key="4">
    <source>
        <dbReference type="ARBA" id="ARBA00022768"/>
    </source>
</evidence>
<comment type="caution">
    <text evidence="8">The sequence shown here is derived from an EMBL/GenBank/DDBJ whole genome shotgun (WGS) entry which is preliminary data.</text>
</comment>
<dbReference type="FunFam" id="2.40.30.10:FF:000085">
    <property type="entry name" value="Elongation factor Tu"/>
    <property type="match status" value="1"/>
</dbReference>
<evidence type="ECO:0000313" key="8">
    <source>
        <dbReference type="EMBL" id="KAK7080035.1"/>
    </source>
</evidence>
<dbReference type="InterPro" id="IPR009001">
    <property type="entry name" value="Transl_elong_EF1A/Init_IF2_C"/>
</dbReference>
<dbReference type="SUPFAM" id="SSF52540">
    <property type="entry name" value="P-loop containing nucleoside triphosphate hydrolases"/>
    <property type="match status" value="1"/>
</dbReference>
<dbReference type="PRINTS" id="PR00315">
    <property type="entry name" value="ELONGATNFCT"/>
</dbReference>
<dbReference type="GO" id="GO:0005739">
    <property type="term" value="C:mitochondrion"/>
    <property type="evidence" value="ECO:0007669"/>
    <property type="project" value="TreeGrafter"/>
</dbReference>
<keyword evidence="6" id="KW-0342">GTP-binding</keyword>
<dbReference type="GO" id="GO:0003924">
    <property type="term" value="F:GTPase activity"/>
    <property type="evidence" value="ECO:0007669"/>
    <property type="project" value="InterPro"/>
</dbReference>
<dbReference type="GO" id="GO:0070125">
    <property type="term" value="P:mitochondrial translational elongation"/>
    <property type="evidence" value="ECO:0007669"/>
    <property type="project" value="TreeGrafter"/>
</dbReference>
<dbReference type="InterPro" id="IPR033720">
    <property type="entry name" value="EFTU_2"/>
</dbReference>
<evidence type="ECO:0000256" key="1">
    <source>
        <dbReference type="ARBA" id="ARBA00007249"/>
    </source>
</evidence>
<dbReference type="CDD" id="cd03697">
    <property type="entry name" value="EFTU_II"/>
    <property type="match status" value="1"/>
</dbReference>
<dbReference type="InterPro" id="IPR000795">
    <property type="entry name" value="T_Tr_GTP-bd_dom"/>
</dbReference>
<dbReference type="CDD" id="cd03706">
    <property type="entry name" value="mtEFTU_III"/>
    <property type="match status" value="1"/>
</dbReference>
<keyword evidence="4" id="KW-0251">Elongation factor</keyword>
<dbReference type="PANTHER" id="PTHR43721:SF2">
    <property type="entry name" value="ELONGATION FACTOR TU, MITOCHONDRIAL"/>
    <property type="match status" value="1"/>
</dbReference>
<evidence type="ECO:0000256" key="2">
    <source>
        <dbReference type="ARBA" id="ARBA00011986"/>
    </source>
</evidence>
<protein>
    <recommendedName>
        <fullName evidence="2">protein-synthesizing GTPase</fullName>
        <ecNumber evidence="2">3.6.5.3</ecNumber>
    </recommendedName>
</protein>
<evidence type="ECO:0000256" key="5">
    <source>
        <dbReference type="ARBA" id="ARBA00022917"/>
    </source>
</evidence>
<name>A0AAN9AC03_HALRR</name>
<dbReference type="EC" id="3.6.5.3" evidence="2"/>
<dbReference type="InterPro" id="IPR031157">
    <property type="entry name" value="G_TR_CS"/>
</dbReference>
<dbReference type="Gene3D" id="3.40.50.300">
    <property type="entry name" value="P-loop containing nucleotide triphosphate hydrolases"/>
    <property type="match status" value="1"/>
</dbReference>
<dbReference type="GO" id="GO:0003746">
    <property type="term" value="F:translation elongation factor activity"/>
    <property type="evidence" value="ECO:0007669"/>
    <property type="project" value="UniProtKB-KW"/>
</dbReference>
<feature type="domain" description="Tr-type G" evidence="7">
    <location>
        <begin position="1"/>
        <end position="165"/>
    </location>
</feature>
<accession>A0AAN9AC03</accession>
<evidence type="ECO:0000259" key="7">
    <source>
        <dbReference type="PROSITE" id="PS51722"/>
    </source>
</evidence>
<dbReference type="PANTHER" id="PTHR43721">
    <property type="entry name" value="ELONGATION FACTOR TU-RELATED"/>
    <property type="match status" value="1"/>
</dbReference>
<dbReference type="InterPro" id="IPR004160">
    <property type="entry name" value="Transl_elong_EFTu/EF1A_C"/>
</dbReference>
<reference evidence="8 9" key="1">
    <citation type="submission" date="2023-11" db="EMBL/GenBank/DDBJ databases">
        <title>Halocaridina rubra genome assembly.</title>
        <authorList>
            <person name="Smith C."/>
        </authorList>
    </citation>
    <scope>NUCLEOTIDE SEQUENCE [LARGE SCALE GENOMIC DNA]</scope>
    <source>
        <strain evidence="8">EP-1</strain>
        <tissue evidence="8">Whole</tissue>
    </source>
</reference>
<proteinExistence type="inferred from homology"/>
<dbReference type="AlphaFoldDB" id="A0AAN9AC03"/>
<dbReference type="Pfam" id="PF03144">
    <property type="entry name" value="GTP_EFTU_D2"/>
    <property type="match status" value="1"/>
</dbReference>
<sequence length="375" mass="41539">MANYTSYDQIDRAPEEKLRGITINTAHVFYSSATRKYAHTDCPGHADYVKNMISGASQMDGAILVVAADDGQMPQTLEHLLLAKQIGIKYIVVYVNKADLVEEDVLELVELEIRELLDDYGFDSENTPVINGSALLALQGDKGPLGEQSILKLVQVLDEYVPLPTRDLTSPFLLPIDNFFNVTGRGTVVVGTLKQGTIKKLDEAHLLGFDRQIRTTVSDIQAFKKSLPKAEAGDHIGVLLRGVKQDVLSRGMTLCASGSKSLCNRFETTVYFLSRREGGRSRPITTTYIQQLFSLTWNIACRLDLPEGLDLVMPGEHCNATISLLQRMVLSQGQSFTIRENNITVATGIITKLLDSVYVPSKKLDKIDFNLKFPK</sequence>
<dbReference type="Proteomes" id="UP001381693">
    <property type="component" value="Unassembled WGS sequence"/>
</dbReference>
<comment type="similarity">
    <text evidence="1">Belongs to the TRAFAC class translation factor GTPase superfamily. Classic translation factor GTPase family. EF-Tu/EF-1A subfamily.</text>
</comment>
<dbReference type="InterPro" id="IPR050055">
    <property type="entry name" value="EF-Tu_GTPase"/>
</dbReference>
<keyword evidence="3" id="KW-0547">Nucleotide-binding</keyword>
<dbReference type="SUPFAM" id="SSF50447">
    <property type="entry name" value="Translation proteins"/>
    <property type="match status" value="1"/>
</dbReference>
<evidence type="ECO:0000256" key="6">
    <source>
        <dbReference type="ARBA" id="ARBA00023134"/>
    </source>
</evidence>
<dbReference type="InterPro" id="IPR009000">
    <property type="entry name" value="Transl_B-barrel_sf"/>
</dbReference>
<gene>
    <name evidence="8" type="ORF">SK128_026872</name>
</gene>
<dbReference type="PROSITE" id="PS51722">
    <property type="entry name" value="G_TR_2"/>
    <property type="match status" value="1"/>
</dbReference>
<dbReference type="Pfam" id="PF00009">
    <property type="entry name" value="GTP_EFTU"/>
    <property type="match status" value="1"/>
</dbReference>
<dbReference type="EMBL" id="JAXCGZ010006170">
    <property type="protein sequence ID" value="KAK7080035.1"/>
    <property type="molecule type" value="Genomic_DNA"/>
</dbReference>
<dbReference type="InterPro" id="IPR027417">
    <property type="entry name" value="P-loop_NTPase"/>
</dbReference>
<dbReference type="Pfam" id="PF03143">
    <property type="entry name" value="GTP_EFTU_D3"/>
    <property type="match status" value="1"/>
</dbReference>
<keyword evidence="9" id="KW-1185">Reference proteome</keyword>
<keyword evidence="5" id="KW-0648">Protein biosynthesis</keyword>
<dbReference type="Gene3D" id="2.40.30.10">
    <property type="entry name" value="Translation factors"/>
    <property type="match status" value="2"/>
</dbReference>
<evidence type="ECO:0000256" key="3">
    <source>
        <dbReference type="ARBA" id="ARBA00022741"/>
    </source>
</evidence>